<evidence type="ECO:0000313" key="3">
    <source>
        <dbReference type="Proteomes" id="UP001211907"/>
    </source>
</evidence>
<dbReference type="AlphaFoldDB" id="A0AAD5XGV5"/>
<dbReference type="InterPro" id="IPR041698">
    <property type="entry name" value="Methyltransf_25"/>
</dbReference>
<dbReference type="InterPro" id="IPR029063">
    <property type="entry name" value="SAM-dependent_MTases_sf"/>
</dbReference>
<evidence type="ECO:0000259" key="1">
    <source>
        <dbReference type="Pfam" id="PF13649"/>
    </source>
</evidence>
<proteinExistence type="predicted"/>
<dbReference type="Proteomes" id="UP001211907">
    <property type="component" value="Unassembled WGS sequence"/>
</dbReference>
<protein>
    <recommendedName>
        <fullName evidence="1">Methyltransferase domain-containing protein</fullName>
    </recommendedName>
</protein>
<keyword evidence="3" id="KW-1185">Reference proteome</keyword>
<dbReference type="Gene3D" id="3.40.50.150">
    <property type="entry name" value="Vaccinia Virus protein VP39"/>
    <property type="match status" value="1"/>
</dbReference>
<reference evidence="2" key="1">
    <citation type="submission" date="2020-05" db="EMBL/GenBank/DDBJ databases">
        <title>Phylogenomic resolution of chytrid fungi.</title>
        <authorList>
            <person name="Stajich J.E."/>
            <person name="Amses K."/>
            <person name="Simmons R."/>
            <person name="Seto K."/>
            <person name="Myers J."/>
            <person name="Bonds A."/>
            <person name="Quandt C.A."/>
            <person name="Barry K."/>
            <person name="Liu P."/>
            <person name="Grigoriev I."/>
            <person name="Longcore J.E."/>
            <person name="James T.Y."/>
        </authorList>
    </citation>
    <scope>NUCLEOTIDE SEQUENCE</scope>
    <source>
        <strain evidence="2">JEL0513</strain>
    </source>
</reference>
<sequence>MDMSHHQSAILKNLSHVESESANIPDHRNANSNQVSFADGRINKLQAKVWNPNNPESWESDLRGYHSVESSDYALPSDEIEQNRLEIQHYILRAYFHGDVVCPEANELIKNDGVQVLDVGCAKGFWLESLRKENPFSEYHGVDIAENLISAYGNISIKFGNILERLPYDDNTFDYVHERYLVLGIPKDKFPDAIRELIRVTKPGGWIELVETDVVIYNAGPHSKLLSKAMLDAMHARGLDCYGATNLEWNANSVSANVLNQGIKTIHGPYNNDTPLGKHCARDCKSVFRGVEN</sequence>
<dbReference type="Pfam" id="PF13649">
    <property type="entry name" value="Methyltransf_25"/>
    <property type="match status" value="1"/>
</dbReference>
<name>A0AAD5XGV5_9FUNG</name>
<accession>A0AAD5XGV5</accession>
<evidence type="ECO:0000313" key="2">
    <source>
        <dbReference type="EMBL" id="KAJ3123477.1"/>
    </source>
</evidence>
<organism evidence="2 3">
    <name type="scientific">Physocladia obscura</name>
    <dbReference type="NCBI Taxonomy" id="109957"/>
    <lineage>
        <taxon>Eukaryota</taxon>
        <taxon>Fungi</taxon>
        <taxon>Fungi incertae sedis</taxon>
        <taxon>Chytridiomycota</taxon>
        <taxon>Chytridiomycota incertae sedis</taxon>
        <taxon>Chytridiomycetes</taxon>
        <taxon>Chytridiales</taxon>
        <taxon>Chytriomycetaceae</taxon>
        <taxon>Physocladia</taxon>
    </lineage>
</organism>
<dbReference type="EMBL" id="JADGJH010000735">
    <property type="protein sequence ID" value="KAJ3123477.1"/>
    <property type="molecule type" value="Genomic_DNA"/>
</dbReference>
<dbReference type="SUPFAM" id="SSF53335">
    <property type="entry name" value="S-adenosyl-L-methionine-dependent methyltransferases"/>
    <property type="match status" value="1"/>
</dbReference>
<feature type="domain" description="Methyltransferase" evidence="1">
    <location>
        <begin position="116"/>
        <end position="205"/>
    </location>
</feature>
<comment type="caution">
    <text evidence="2">The sequence shown here is derived from an EMBL/GenBank/DDBJ whole genome shotgun (WGS) entry which is preliminary data.</text>
</comment>
<gene>
    <name evidence="2" type="ORF">HK100_011590</name>
</gene>
<dbReference type="CDD" id="cd02440">
    <property type="entry name" value="AdoMet_MTases"/>
    <property type="match status" value="1"/>
</dbReference>
<dbReference type="PANTHER" id="PTHR43591">
    <property type="entry name" value="METHYLTRANSFERASE"/>
    <property type="match status" value="1"/>
</dbReference>